<feature type="disulfide bond" description="Interchain (with C-10 in cleaved protease cofactor pVI-C)" evidence="10">
    <location>
        <position position="106"/>
    </location>
</feature>
<comment type="subunit">
    <text evidence="10">Interacts with protease cofactor pVI-C; this interaction is necessary for protease activation.</text>
</comment>
<evidence type="ECO:0000256" key="10">
    <source>
        <dbReference type="HAMAP-Rule" id="MF_04059"/>
    </source>
</evidence>
<gene>
    <name evidence="10" type="primary">L3</name>
</gene>
<keyword evidence="13" id="KW-1185">Reference proteome</keyword>
<keyword evidence="9 10" id="KW-1015">Disulfide bond</keyword>
<dbReference type="InterPro" id="IPR038765">
    <property type="entry name" value="Papain-like_cys_pep_sf"/>
</dbReference>
<dbReference type="Gene3D" id="3.40.395.10">
    <property type="entry name" value="Adenoviral Proteinase, Chain A"/>
    <property type="match status" value="1"/>
</dbReference>
<dbReference type="EC" id="3.4.22.39" evidence="10"/>
<keyword evidence="3 10" id="KW-0378">Hydrolase</keyword>
<evidence type="ECO:0000256" key="4">
    <source>
        <dbReference type="ARBA" id="ARBA00022807"/>
    </source>
</evidence>
<dbReference type="GO" id="GO:0008233">
    <property type="term" value="F:peptidase activity"/>
    <property type="evidence" value="ECO:0007669"/>
    <property type="project" value="UniProtKB-KW"/>
</dbReference>
<evidence type="ECO:0000256" key="8">
    <source>
        <dbReference type="ARBA" id="ARBA00023125"/>
    </source>
</evidence>
<keyword evidence="7 10" id="KW-0426">Late protein</keyword>
<dbReference type="EMBL" id="MZ562791">
    <property type="protein sequence ID" value="QXX30957.1"/>
    <property type="molecule type" value="Genomic_DNA"/>
</dbReference>
<comment type="induction">
    <text evidence="10">Expressed in the late phase of the viral replicative cycle.</text>
</comment>
<feature type="site" description="Cleavage; by autolysis" evidence="10">
    <location>
        <begin position="55"/>
        <end position="56"/>
    </location>
</feature>
<evidence type="ECO:0000313" key="12">
    <source>
        <dbReference type="EMBL" id="QXX30957.1"/>
    </source>
</evidence>
<evidence type="ECO:0000256" key="9">
    <source>
        <dbReference type="ARBA" id="ARBA00023157"/>
    </source>
</evidence>
<feature type="active site" evidence="10">
    <location>
        <position position="58"/>
    </location>
</feature>
<dbReference type="PRINTS" id="PR00703">
    <property type="entry name" value="ADVENDOPTASE"/>
</dbReference>
<dbReference type="InterPro" id="IPR000855">
    <property type="entry name" value="Peptidase_C5"/>
</dbReference>
<keyword evidence="4 10" id="KW-0788">Thiol protease</keyword>
<dbReference type="Pfam" id="PF00770">
    <property type="entry name" value="Peptidase_C5"/>
    <property type="match status" value="1"/>
</dbReference>
<evidence type="ECO:0000256" key="7">
    <source>
        <dbReference type="ARBA" id="ARBA00022921"/>
    </source>
</evidence>
<feature type="active site" evidence="10">
    <location>
        <position position="124"/>
    </location>
</feature>
<organism evidence="12 13">
    <name type="scientific">Psittacine adenovirus 2</name>
    <dbReference type="NCBI Taxonomy" id="1301246"/>
    <lineage>
        <taxon>Viruses</taxon>
        <taxon>Varidnaviria</taxon>
        <taxon>Bamfordvirae</taxon>
        <taxon>Preplasmiviricota</taxon>
        <taxon>Polisuviricotina</taxon>
        <taxon>Pharingeaviricetes</taxon>
        <taxon>Rowavirales</taxon>
        <taxon>Adenoviridae</taxon>
        <taxon>Siadenovirus</taxon>
        <taxon>Siadenovirus cinerei</taxon>
    </lineage>
</organism>
<reference evidence="12 13" key="1">
    <citation type="submission" date="2021-07" db="EMBL/GenBank/DDBJ databases">
        <title>Genomic characterization of psittacine adenovirus 2, a siadenovirus determined from a moribund African grey parrot (Psittacus erithacus).</title>
        <authorList>
            <person name="Surphlis A.C."/>
            <person name="Dill-Okubo J.A."/>
            <person name="Harrach B."/>
            <person name="Waltzek T.B."/>
            <person name="Subramaniam K."/>
        </authorList>
    </citation>
    <scope>NUCLEOTIDE SEQUENCE [LARGE SCALE GENOMIC DNA]</scope>
    <source>
        <strain evidence="12 13">WVL19065-01E</strain>
    </source>
</reference>
<evidence type="ECO:0000256" key="3">
    <source>
        <dbReference type="ARBA" id="ARBA00022801"/>
    </source>
</evidence>
<accession>A0ABX8SRR6</accession>
<dbReference type="GO" id="GO:0006508">
    <property type="term" value="P:proteolysis"/>
    <property type="evidence" value="ECO:0007669"/>
    <property type="project" value="UniProtKB-KW"/>
</dbReference>
<evidence type="ECO:0000256" key="6">
    <source>
        <dbReference type="ARBA" id="ARBA00022844"/>
    </source>
</evidence>
<protein>
    <recommendedName>
        <fullName evidence="10">Protease</fullName>
        <ecNumber evidence="10">3.4.22.39</ecNumber>
    </recommendedName>
    <alternativeName>
        <fullName evidence="10">Adenain</fullName>
    </alternativeName>
    <alternativeName>
        <fullName evidence="10">Adenovirus protease</fullName>
        <shortName evidence="10">AVP</shortName>
    </alternativeName>
    <alternativeName>
        <fullName evidence="10">Adenovirus proteinase</fullName>
    </alternativeName>
    <alternativeName>
        <fullName evidence="10">Endoprotease</fullName>
    </alternativeName>
</protein>
<dbReference type="PIRSF" id="PIRSF001218">
    <property type="entry name" value="Protease_ADV"/>
    <property type="match status" value="1"/>
</dbReference>
<keyword evidence="5 10" id="KW-0068">Autocatalytic cleavage</keyword>
<keyword evidence="8 10" id="KW-0238">DNA-binding</keyword>
<proteinExistence type="evidence at transcript level"/>
<evidence type="ECO:0000256" key="5">
    <source>
        <dbReference type="ARBA" id="ARBA00022813"/>
    </source>
</evidence>
<dbReference type="Proteomes" id="UP000827153">
    <property type="component" value="Segment"/>
</dbReference>
<keyword evidence="1 10" id="KW-1048">Host nucleus</keyword>
<evidence type="ECO:0000313" key="13">
    <source>
        <dbReference type="Proteomes" id="UP000827153"/>
    </source>
</evidence>
<dbReference type="HAMAP" id="MF_04059">
    <property type="entry name" value="ADV_PRO"/>
    <property type="match status" value="1"/>
</dbReference>
<comment type="activity regulation">
    <text evidence="10">Requires DNA and protease cofactor for maximal activation. Inside nascent virions, becomes partially activated by binding to the viral DNA, allowing it to cleave the cofactor that binds to the protease and fully activates it. Actin, like the viral protease cofactor, seems to act as a cofactor in the cleavage of cytokeratin 18 and of actin itself.</text>
</comment>
<comment type="function">
    <text evidence="10">Cleaves viral precursor proteins (pTP, pIIIa, pVI, pVII, pVIII, and pX) inside newly assembled particles giving rise to mature virions. Protease complexed to its cofactor slides along the viral DNA to specifically locate and cleave the viral precursors. Mature virions have a weakened organization compared to the unmature virions, thereby facilitating subsequent uncoating. Without maturation, the particle lacks infectivity and is unable to uncoat. Late in adenovirus infection, in the cytoplasm, may participate in the cytoskeleton destruction. Cleaves host cell cytoskeletal keratins K7 and K18.</text>
</comment>
<comment type="subcellular location">
    <subcellularLocation>
        <location evidence="10">Virion</location>
    </subcellularLocation>
    <subcellularLocation>
        <location evidence="10">Host nucleus</location>
    </subcellularLocation>
    <text evidence="10">Present in about 10 copies per virion.</text>
</comment>
<comment type="catalytic activity">
    <reaction evidence="10 11">
        <text>Cleaves proteins of the adenovirus and its host cell at two consensus sites: -Yaa-Xaa-Gly-Gly-|-Xaa- and -Yaa-Xaa-Gly-Xaa-|-Gly- (in which Yaa is Met, Ile or Leu, and Xaa is any amino acid).</text>
        <dbReference type="EC" id="3.4.22.39"/>
    </reaction>
</comment>
<dbReference type="SUPFAM" id="SSF54001">
    <property type="entry name" value="Cysteine proteinases"/>
    <property type="match status" value="1"/>
</dbReference>
<feature type="active site" evidence="10">
    <location>
        <position position="75"/>
    </location>
</feature>
<keyword evidence="6 10" id="KW-0946">Virion</keyword>
<comment type="similarity">
    <text evidence="10 11">Belongs to the peptidase C5 family.</text>
</comment>
<name>A0ABX8SRR6_9ADEN</name>
<evidence type="ECO:0000256" key="11">
    <source>
        <dbReference type="PIRNR" id="PIRNR001218"/>
    </source>
</evidence>
<comment type="miscellaneous">
    <text evidence="10">All late proteins expressed from the major late promoter are produced by alternative splicing and alternative polyadenylation of the same gene giving rise to non-overlapping ORFs. A leader sequence is present in the N-terminus of all these mRNAs and is recognized by the viral shutoff protein to provide expression although conventional translation via ribosome scanning from the cap has been shut off in the host cell.</text>
</comment>
<evidence type="ECO:0000256" key="2">
    <source>
        <dbReference type="ARBA" id="ARBA00022670"/>
    </source>
</evidence>
<evidence type="ECO:0000256" key="1">
    <source>
        <dbReference type="ARBA" id="ARBA00022562"/>
    </source>
</evidence>
<keyword evidence="2 10" id="KW-0645">Protease</keyword>
<sequence length="206" mass="23898">MIKPLGTGSSELVAMVKSLGIEYGFLGVFDKNFPGFLNVDRMGMAIVNTGDISSGGVHWIAFGFDPITLKFYMFDPFGWSKKELLHKYQFQYDRMVRNTAVKTRKCITLVKSEEAVQCPCSAACGLFCLLFLYSFYYFRFSPMKNNPVIDIVVGVPHKYLFTFYGILVTHLNQENLYNWLKEKCMYFREKEKYIKENTKLFAIKIH</sequence>